<dbReference type="PANTHER" id="PTHR19136">
    <property type="entry name" value="MOLYBDENUM COFACTOR GUANYLYLTRANSFERASE"/>
    <property type="match status" value="1"/>
</dbReference>
<evidence type="ECO:0000313" key="9">
    <source>
        <dbReference type="EMBL" id="CUV10395.1"/>
    </source>
</evidence>
<dbReference type="AlphaFoldDB" id="A0A160VI06"/>
<dbReference type="GO" id="GO:0046872">
    <property type="term" value="F:metal ion binding"/>
    <property type="evidence" value="ECO:0007669"/>
    <property type="project" value="UniProtKB-KW"/>
</dbReference>
<feature type="domain" description="MobA-like NTP transferase" evidence="8">
    <location>
        <begin position="11"/>
        <end position="149"/>
    </location>
</feature>
<keyword evidence="7" id="KW-0501">Molybdenum cofactor biosynthesis</keyword>
<evidence type="ECO:0000259" key="8">
    <source>
        <dbReference type="Pfam" id="PF12804"/>
    </source>
</evidence>
<evidence type="ECO:0000256" key="3">
    <source>
        <dbReference type="ARBA" id="ARBA00022723"/>
    </source>
</evidence>
<evidence type="ECO:0000256" key="6">
    <source>
        <dbReference type="ARBA" id="ARBA00023134"/>
    </source>
</evidence>
<name>A0A160VI06_9ZZZZ</name>
<dbReference type="Gene3D" id="3.90.550.10">
    <property type="entry name" value="Spore Coat Polysaccharide Biosynthesis Protein SpsA, Chain A"/>
    <property type="match status" value="1"/>
</dbReference>
<dbReference type="PANTHER" id="PTHR19136:SF81">
    <property type="entry name" value="MOLYBDENUM COFACTOR GUANYLYLTRANSFERASE"/>
    <property type="match status" value="1"/>
</dbReference>
<dbReference type="GO" id="GO:0016779">
    <property type="term" value="F:nucleotidyltransferase activity"/>
    <property type="evidence" value="ECO:0007669"/>
    <property type="project" value="TreeGrafter"/>
</dbReference>
<sequence>MNHSRKIPISAFILIGGKSERFGSEKWRSNINGKSVLDRIWDACMHFEERIVIGKEKPKDFKKPFIYDQLEIQAPINGLYTAIQHTEHDWIQLVSCDLPLIEADVFQMLWNSNAQESDIVIPFSNNRYQVTCALYHKRTLNYLESAINENDFSLLSLIKNLKITKVNFNSDKRFWNMNTKKNLGEISNYLANKL</sequence>
<evidence type="ECO:0000256" key="7">
    <source>
        <dbReference type="ARBA" id="ARBA00023150"/>
    </source>
</evidence>
<dbReference type="EMBL" id="FAXC01000411">
    <property type="protein sequence ID" value="CUV10395.1"/>
    <property type="molecule type" value="Genomic_DNA"/>
</dbReference>
<accession>A0A160VI06</accession>
<dbReference type="GO" id="GO:0005525">
    <property type="term" value="F:GTP binding"/>
    <property type="evidence" value="ECO:0007669"/>
    <property type="project" value="UniProtKB-KW"/>
</dbReference>
<dbReference type="HAMAP" id="MF_00316">
    <property type="entry name" value="MobA"/>
    <property type="match status" value="1"/>
</dbReference>
<keyword evidence="6" id="KW-0342">GTP-binding</keyword>
<keyword evidence="1" id="KW-0963">Cytoplasm</keyword>
<dbReference type="SUPFAM" id="SSF53448">
    <property type="entry name" value="Nucleotide-diphospho-sugar transferases"/>
    <property type="match status" value="1"/>
</dbReference>
<dbReference type="InterPro" id="IPR029044">
    <property type="entry name" value="Nucleotide-diphossugar_trans"/>
</dbReference>
<keyword evidence="2" id="KW-0808">Transferase</keyword>
<proteinExistence type="inferred from homology"/>
<dbReference type="CDD" id="cd02503">
    <property type="entry name" value="MobA"/>
    <property type="match status" value="1"/>
</dbReference>
<evidence type="ECO:0000256" key="1">
    <source>
        <dbReference type="ARBA" id="ARBA00022490"/>
    </source>
</evidence>
<protein>
    <submittedName>
        <fullName evidence="9">Molybdopterin-guanine dinucleotide biosynthesis protein MobA</fullName>
    </submittedName>
</protein>
<dbReference type="InterPro" id="IPR013482">
    <property type="entry name" value="Molybde_CF_guanTrfase"/>
</dbReference>
<dbReference type="InterPro" id="IPR025877">
    <property type="entry name" value="MobA-like_NTP_Trfase"/>
</dbReference>
<evidence type="ECO:0000256" key="5">
    <source>
        <dbReference type="ARBA" id="ARBA00022842"/>
    </source>
</evidence>
<evidence type="ECO:0000256" key="4">
    <source>
        <dbReference type="ARBA" id="ARBA00022741"/>
    </source>
</evidence>
<keyword evidence="4" id="KW-0547">Nucleotide-binding</keyword>
<organism evidence="9">
    <name type="scientific">hydrothermal vent metagenome</name>
    <dbReference type="NCBI Taxonomy" id="652676"/>
    <lineage>
        <taxon>unclassified sequences</taxon>
        <taxon>metagenomes</taxon>
        <taxon>ecological metagenomes</taxon>
    </lineage>
</organism>
<reference evidence="9" key="1">
    <citation type="submission" date="2015-10" db="EMBL/GenBank/DDBJ databases">
        <authorList>
            <person name="Gilbert D.G."/>
        </authorList>
    </citation>
    <scope>NUCLEOTIDE SEQUENCE</scope>
</reference>
<dbReference type="GO" id="GO:0006777">
    <property type="term" value="P:Mo-molybdopterin cofactor biosynthetic process"/>
    <property type="evidence" value="ECO:0007669"/>
    <property type="project" value="UniProtKB-KW"/>
</dbReference>
<gene>
    <name evidence="9" type="ORF">MGWOODY_Mmi1977</name>
</gene>
<keyword evidence="3" id="KW-0479">Metal-binding</keyword>
<dbReference type="Pfam" id="PF12804">
    <property type="entry name" value="NTP_transf_3"/>
    <property type="match status" value="1"/>
</dbReference>
<evidence type="ECO:0000256" key="2">
    <source>
        <dbReference type="ARBA" id="ARBA00022679"/>
    </source>
</evidence>
<keyword evidence="5" id="KW-0460">Magnesium</keyword>